<keyword evidence="1" id="KW-0862">Zinc</keyword>
<dbReference type="KEGG" id="lrs:PX52LOC_08133"/>
<evidence type="ECO:0000313" key="4">
    <source>
        <dbReference type="Proteomes" id="UP000324974"/>
    </source>
</evidence>
<feature type="domain" description="SWIM-type" evidence="2">
    <location>
        <begin position="60"/>
        <end position="104"/>
    </location>
</feature>
<dbReference type="PROSITE" id="PS50966">
    <property type="entry name" value="ZF_SWIM"/>
    <property type="match status" value="1"/>
</dbReference>
<evidence type="ECO:0000313" key="3">
    <source>
        <dbReference type="EMBL" id="QEL21004.1"/>
    </source>
</evidence>
<sequence length="118" mass="13097">MILVPSQTGRTFGLVTLMLPGTDRKRSLSLYQYRVTYRNPDPVEPGCAMTWEVSGGRLPYQIAAERLDGGAIKWHCSCADAVYRGEDNPDHVCKHVHGLLEMMPTLAKPQRSACQHAA</sequence>
<dbReference type="RefSeq" id="WP_149115248.1">
    <property type="nucleotide sequence ID" value="NZ_CP042425.1"/>
</dbReference>
<dbReference type="AlphaFoldDB" id="A0A5C1AUR4"/>
<dbReference type="Proteomes" id="UP000324974">
    <property type="component" value="Chromosome"/>
</dbReference>
<keyword evidence="1" id="KW-0863">Zinc-finger</keyword>
<keyword evidence="1" id="KW-0479">Metal-binding</keyword>
<dbReference type="OrthoDB" id="283394at2"/>
<proteinExistence type="predicted"/>
<dbReference type="GO" id="GO:0008270">
    <property type="term" value="F:zinc ion binding"/>
    <property type="evidence" value="ECO:0007669"/>
    <property type="project" value="UniProtKB-KW"/>
</dbReference>
<evidence type="ECO:0000259" key="2">
    <source>
        <dbReference type="PROSITE" id="PS50966"/>
    </source>
</evidence>
<dbReference type="InterPro" id="IPR007527">
    <property type="entry name" value="Znf_SWIM"/>
</dbReference>
<keyword evidence="4" id="KW-1185">Reference proteome</keyword>
<protein>
    <recommendedName>
        <fullName evidence="2">SWIM-type domain-containing protein</fullName>
    </recommendedName>
</protein>
<organism evidence="3 4">
    <name type="scientific">Limnoglobus roseus</name>
    <dbReference type="NCBI Taxonomy" id="2598579"/>
    <lineage>
        <taxon>Bacteria</taxon>
        <taxon>Pseudomonadati</taxon>
        <taxon>Planctomycetota</taxon>
        <taxon>Planctomycetia</taxon>
        <taxon>Gemmatales</taxon>
        <taxon>Gemmataceae</taxon>
        <taxon>Limnoglobus</taxon>
    </lineage>
</organism>
<accession>A0A5C1AUR4</accession>
<gene>
    <name evidence="3" type="ORF">PX52LOC_08133</name>
</gene>
<evidence type="ECO:0000256" key="1">
    <source>
        <dbReference type="PROSITE-ProRule" id="PRU00325"/>
    </source>
</evidence>
<name>A0A5C1AUR4_9BACT</name>
<dbReference type="EMBL" id="CP042425">
    <property type="protein sequence ID" value="QEL21004.1"/>
    <property type="molecule type" value="Genomic_DNA"/>
</dbReference>
<reference evidence="4" key="1">
    <citation type="submission" date="2019-08" db="EMBL/GenBank/DDBJ databases">
        <title>Limnoglobus roseus gen. nov., sp. nov., a novel freshwater planctomycete with a giant genome from the family Gemmataceae.</title>
        <authorList>
            <person name="Kulichevskaya I.S."/>
            <person name="Naumoff D.G."/>
            <person name="Miroshnikov K."/>
            <person name="Ivanova A."/>
            <person name="Philippov D.A."/>
            <person name="Hakobyan A."/>
            <person name="Rijpstra I.C."/>
            <person name="Sinninghe Damste J.S."/>
            <person name="Liesack W."/>
            <person name="Dedysh S.N."/>
        </authorList>
    </citation>
    <scope>NUCLEOTIDE SEQUENCE [LARGE SCALE GENOMIC DNA]</scope>
    <source>
        <strain evidence="4">PX52</strain>
    </source>
</reference>